<dbReference type="UniPathway" id="UPA00135">
    <property type="reaction ID" value="UER00198"/>
</dbReference>
<evidence type="ECO:0000256" key="9">
    <source>
        <dbReference type="ARBA" id="ARBA00023299"/>
    </source>
</evidence>
<dbReference type="SUPFAM" id="SSF56784">
    <property type="entry name" value="HAD-like"/>
    <property type="match status" value="1"/>
</dbReference>
<feature type="active site" description="Proton donor" evidence="13">
    <location>
        <position position="4"/>
    </location>
</feature>
<protein>
    <recommendedName>
        <fullName evidence="4">phosphoserine phosphatase</fullName>
        <ecNumber evidence="4">3.1.3.3</ecNumber>
    </recommendedName>
    <alternativeName>
        <fullName evidence="10">O-phosphoserine phosphohydrolase</fullName>
    </alternativeName>
</protein>
<evidence type="ECO:0000256" key="6">
    <source>
        <dbReference type="ARBA" id="ARBA00022723"/>
    </source>
</evidence>
<proteinExistence type="inferred from homology"/>
<gene>
    <name evidence="14" type="ORF">BPSY_1322</name>
</gene>
<keyword evidence="15" id="KW-1185">Reference proteome</keyword>
<dbReference type="EC" id="3.1.3.3" evidence="4"/>
<dbReference type="PANTHER" id="PTHR43344">
    <property type="entry name" value="PHOSPHOSERINE PHOSPHATASE"/>
    <property type="match status" value="1"/>
</dbReference>
<evidence type="ECO:0000256" key="1">
    <source>
        <dbReference type="ARBA" id="ARBA00001946"/>
    </source>
</evidence>
<comment type="similarity">
    <text evidence="3">Belongs to the HAD-like hydrolase superfamily. SerB family.</text>
</comment>
<dbReference type="STRING" id="218140.BPSY_1322"/>
<comment type="cofactor">
    <cofactor evidence="1">
        <name>Mg(2+)</name>
        <dbReference type="ChEBI" id="CHEBI:18420"/>
    </cofactor>
</comment>
<dbReference type="Pfam" id="PF12710">
    <property type="entry name" value="HAD"/>
    <property type="match status" value="1"/>
</dbReference>
<dbReference type="SFLD" id="SFLDS00003">
    <property type="entry name" value="Haloacid_Dehalogenase"/>
    <property type="match status" value="1"/>
</dbReference>
<dbReference type="NCBIfam" id="TIGR01488">
    <property type="entry name" value="HAD-SF-IB"/>
    <property type="match status" value="1"/>
</dbReference>
<evidence type="ECO:0000256" key="7">
    <source>
        <dbReference type="ARBA" id="ARBA00022801"/>
    </source>
</evidence>
<evidence type="ECO:0000256" key="5">
    <source>
        <dbReference type="ARBA" id="ARBA00022605"/>
    </source>
</evidence>
<keyword evidence="8" id="KW-0460">Magnesium</keyword>
<evidence type="ECO:0000313" key="15">
    <source>
        <dbReference type="Proteomes" id="UP000029050"/>
    </source>
</evidence>
<dbReference type="AlphaFoldDB" id="A0A087CGS2"/>
<dbReference type="SFLD" id="SFLDG01137">
    <property type="entry name" value="C1.6.1:_Phosphoserine_Phosphat"/>
    <property type="match status" value="1"/>
</dbReference>
<dbReference type="SFLD" id="SFLDF00029">
    <property type="entry name" value="phosphoserine_phosphatase"/>
    <property type="match status" value="1"/>
</dbReference>
<dbReference type="InterPro" id="IPR004469">
    <property type="entry name" value="PSP"/>
</dbReference>
<evidence type="ECO:0000256" key="2">
    <source>
        <dbReference type="ARBA" id="ARBA00005135"/>
    </source>
</evidence>
<keyword evidence="6" id="KW-0479">Metal-binding</keyword>
<comment type="catalytic activity">
    <reaction evidence="12">
        <text>O-phospho-D-serine + H2O = D-serine + phosphate</text>
        <dbReference type="Rhea" id="RHEA:24873"/>
        <dbReference type="ChEBI" id="CHEBI:15377"/>
        <dbReference type="ChEBI" id="CHEBI:35247"/>
        <dbReference type="ChEBI" id="CHEBI:43474"/>
        <dbReference type="ChEBI" id="CHEBI:58680"/>
        <dbReference type="EC" id="3.1.3.3"/>
    </reaction>
</comment>
<comment type="caution">
    <text evidence="14">The sequence shown here is derived from an EMBL/GenBank/DDBJ whole genome shotgun (WGS) entry which is preliminary data.</text>
</comment>
<evidence type="ECO:0000256" key="10">
    <source>
        <dbReference type="ARBA" id="ARBA00031693"/>
    </source>
</evidence>
<dbReference type="GO" id="GO:0000287">
    <property type="term" value="F:magnesium ion binding"/>
    <property type="evidence" value="ECO:0007669"/>
    <property type="project" value="TreeGrafter"/>
</dbReference>
<evidence type="ECO:0000256" key="8">
    <source>
        <dbReference type="ARBA" id="ARBA00022842"/>
    </source>
</evidence>
<evidence type="ECO:0000256" key="12">
    <source>
        <dbReference type="ARBA" id="ARBA00048523"/>
    </source>
</evidence>
<dbReference type="InterPro" id="IPR023214">
    <property type="entry name" value="HAD_sf"/>
</dbReference>
<comment type="pathway">
    <text evidence="2">Amino-acid biosynthesis; L-serine biosynthesis; L-serine from 3-phospho-D-glycerate: step 3/3.</text>
</comment>
<dbReference type="InterPro" id="IPR036412">
    <property type="entry name" value="HAD-like_sf"/>
</dbReference>
<dbReference type="GO" id="GO:0006564">
    <property type="term" value="P:L-serine biosynthetic process"/>
    <property type="evidence" value="ECO:0007669"/>
    <property type="project" value="UniProtKB-KW"/>
</dbReference>
<dbReference type="PANTHER" id="PTHR43344:SF2">
    <property type="entry name" value="PHOSPHOSERINE PHOSPHATASE"/>
    <property type="match status" value="1"/>
</dbReference>
<keyword evidence="7 14" id="KW-0378">Hydrolase</keyword>
<dbReference type="NCBIfam" id="TIGR00338">
    <property type="entry name" value="serB"/>
    <property type="match status" value="1"/>
</dbReference>
<name>A0A087CGS2_9BIFI</name>
<keyword evidence="9" id="KW-0718">Serine biosynthesis</keyword>
<organism evidence="14 15">
    <name type="scientific">Bifidobacterium psychraerophilum</name>
    <dbReference type="NCBI Taxonomy" id="218140"/>
    <lineage>
        <taxon>Bacteria</taxon>
        <taxon>Bacillati</taxon>
        <taxon>Actinomycetota</taxon>
        <taxon>Actinomycetes</taxon>
        <taxon>Bifidobacteriales</taxon>
        <taxon>Bifidobacteriaceae</taxon>
        <taxon>Bifidobacterium</taxon>
    </lineage>
</organism>
<feature type="active site" description="Nucleophile" evidence="13">
    <location>
        <position position="2"/>
    </location>
</feature>
<dbReference type="Proteomes" id="UP000029050">
    <property type="component" value="Unassembled WGS sequence"/>
</dbReference>
<evidence type="ECO:0000256" key="4">
    <source>
        <dbReference type="ARBA" id="ARBA00012640"/>
    </source>
</evidence>
<dbReference type="GO" id="GO:0005737">
    <property type="term" value="C:cytoplasm"/>
    <property type="evidence" value="ECO:0007669"/>
    <property type="project" value="TreeGrafter"/>
</dbReference>
<dbReference type="eggNOG" id="COG0560">
    <property type="taxonomic scope" value="Bacteria"/>
</dbReference>
<dbReference type="Gene3D" id="3.40.50.1000">
    <property type="entry name" value="HAD superfamily/HAD-like"/>
    <property type="match status" value="1"/>
</dbReference>
<sequence length="213" mass="22626">MDVDSTLIDEEVIDMLGQAAGSGECIAQITRRAMLGELDFKAALAERVGLLEGMPASVLDEVYAKIHFTKGALAMIDTAHSRGWKVGVVSGGFSELVNRLVAEAHIDHSLANGLEILDGTLTGKTVGTVVTKSTKLESLHQWAEEDGVAMSRTVAIGDGANDIPMIEAAGIGIAFCAKPAVQQAAHYAITQRDLMQVISIIDEHDRLFDRAGV</sequence>
<reference evidence="14 15" key="1">
    <citation type="submission" date="2014-03" db="EMBL/GenBank/DDBJ databases">
        <title>Genomics of Bifidobacteria.</title>
        <authorList>
            <person name="Ventura M."/>
            <person name="Milani C."/>
            <person name="Lugli G.A."/>
        </authorList>
    </citation>
    <scope>NUCLEOTIDE SEQUENCE [LARGE SCALE GENOMIC DNA]</scope>
    <source>
        <strain evidence="14 15">LMG 21775</strain>
    </source>
</reference>
<dbReference type="InterPro" id="IPR050582">
    <property type="entry name" value="HAD-like_SerB"/>
</dbReference>
<keyword evidence="5" id="KW-0028">Amino-acid biosynthesis</keyword>
<accession>A0A087CGS2</accession>
<evidence type="ECO:0000256" key="3">
    <source>
        <dbReference type="ARBA" id="ARBA00009184"/>
    </source>
</evidence>
<dbReference type="GO" id="GO:0036424">
    <property type="term" value="F:L-phosphoserine phosphatase activity"/>
    <property type="evidence" value="ECO:0007669"/>
    <property type="project" value="InterPro"/>
</dbReference>
<dbReference type="SFLD" id="SFLDG01136">
    <property type="entry name" value="C1.6:_Phosphoserine_Phosphatas"/>
    <property type="match status" value="1"/>
</dbReference>
<evidence type="ECO:0000256" key="11">
    <source>
        <dbReference type="ARBA" id="ARBA00048138"/>
    </source>
</evidence>
<evidence type="ECO:0000256" key="13">
    <source>
        <dbReference type="PIRSR" id="PIRSR604469-1"/>
    </source>
</evidence>
<comment type="catalytic activity">
    <reaction evidence="11">
        <text>O-phospho-L-serine + H2O = L-serine + phosphate</text>
        <dbReference type="Rhea" id="RHEA:21208"/>
        <dbReference type="ChEBI" id="CHEBI:15377"/>
        <dbReference type="ChEBI" id="CHEBI:33384"/>
        <dbReference type="ChEBI" id="CHEBI:43474"/>
        <dbReference type="ChEBI" id="CHEBI:57524"/>
        <dbReference type="EC" id="3.1.3.3"/>
    </reaction>
</comment>
<evidence type="ECO:0000313" key="14">
    <source>
        <dbReference type="EMBL" id="KFI82472.1"/>
    </source>
</evidence>
<dbReference type="EMBL" id="JGZI01000009">
    <property type="protein sequence ID" value="KFI82472.1"/>
    <property type="molecule type" value="Genomic_DNA"/>
</dbReference>